<accession>A0A7Z9A2E2</accession>
<proteinExistence type="predicted"/>
<evidence type="ECO:0000313" key="1">
    <source>
        <dbReference type="EMBL" id="VEI22341.1"/>
    </source>
</evidence>
<reference evidence="1 2" key="1">
    <citation type="submission" date="2018-12" db="EMBL/GenBank/DDBJ databases">
        <authorList>
            <consortium name="Pathogen Informatics"/>
        </authorList>
    </citation>
    <scope>NUCLEOTIDE SEQUENCE [LARGE SCALE GENOMIC DNA]</scope>
    <source>
        <strain evidence="1 2">NCTC10207</strain>
    </source>
</reference>
<evidence type="ECO:0008006" key="3">
    <source>
        <dbReference type="Google" id="ProtNLM"/>
    </source>
</evidence>
<dbReference type="InterPro" id="IPR001646">
    <property type="entry name" value="5peptide_repeat"/>
</dbReference>
<dbReference type="Pfam" id="PF13576">
    <property type="entry name" value="Pentapeptide_3"/>
    <property type="match status" value="1"/>
</dbReference>
<evidence type="ECO:0000313" key="2">
    <source>
        <dbReference type="Proteomes" id="UP000282386"/>
    </source>
</evidence>
<gene>
    <name evidence="1" type="ORF">NCTC10207_00416</name>
</gene>
<protein>
    <recommendedName>
        <fullName evidence="3">Pentapeptide repeat-containing protein</fullName>
    </recommendedName>
</protein>
<name>A0A7Z9A2E2_9MICC</name>
<dbReference type="EMBL" id="LR134479">
    <property type="protein sequence ID" value="VEI22341.1"/>
    <property type="molecule type" value="Genomic_DNA"/>
</dbReference>
<sequence length="565" mass="63127">MRLRQILRAYSLRQLNSIMVLPASMEADRLNRFTAAAAALQDAQVAARREAAEALIGVADEWLADTSVPRKQRLRQAQATINALCMYIRSPFRLAKRYQRLMHGTVRRSWSTQKKRRLRASQEAFRAEAHLRGGILRTIAARLRTPDTVAPASGGKTPQQHGGVPGSWSALTYDFSGAVFFYPVDFSGAYWGRKAVFEGCVFYGSADFSGGFFRRKARFAGCTWRGEVSFERCMFNRVADFSQEHYKGPVNRRFCTYGDEAWLHDSTHKNTVDYSGSIYRGWASFADNTYRADAVFSGCLYHRDAMFQGSRYGGQAALNHCTYEGAAFMRECVYERDADMSGCTYYGRAAATECPGEQARFDASVYYGDVTHAGSVFCHHSDFTCSAYYGGADFGGCVYRRGLSVSGSAFHGPVNFGGSKCGKKSYCASAVFTGPVTLTGTVFRKKVIFEESAFLASTDFSAADFSGRIPGFTECIFTPGEQYAFPQPVTAPPAGSRVLAPWEVRRLDYFRQRVQAFTHPAVDDPEVFEAARQRVRVLKKQLHAWVFAMQDPRYQHPGFEKIRGI</sequence>
<organism evidence="1 2">
    <name type="scientific">Rothia aeria</name>
    <dbReference type="NCBI Taxonomy" id="172042"/>
    <lineage>
        <taxon>Bacteria</taxon>
        <taxon>Bacillati</taxon>
        <taxon>Actinomycetota</taxon>
        <taxon>Actinomycetes</taxon>
        <taxon>Micrococcales</taxon>
        <taxon>Micrococcaceae</taxon>
        <taxon>Rothia</taxon>
    </lineage>
</organism>
<dbReference type="AlphaFoldDB" id="A0A7Z9A2E2"/>
<dbReference type="Proteomes" id="UP000282386">
    <property type="component" value="Chromosome"/>
</dbReference>